<keyword evidence="3 5" id="KW-0067">ATP-binding</keyword>
<dbReference type="CDD" id="cd03230">
    <property type="entry name" value="ABC_DR_subfamily_A"/>
    <property type="match status" value="1"/>
</dbReference>
<evidence type="ECO:0000256" key="1">
    <source>
        <dbReference type="ARBA" id="ARBA00022448"/>
    </source>
</evidence>
<name>A0AA87USA1_9MICO</name>
<sequence length="283" mass="29791">MTDTLALIEDLRVQRPNFALEGISFAIPRGTVVGLVGPNGAGKTTAIRALLGLIAPDGGRVETFGLPAGSSRALARTGIVLDQPTAADEWRVSTLGRRIAPFYPSWSEQRFVDLLARLSVPQQRRVGELSRGEGIKLSLATALAQAPELLILDEPSSGLDPASRREIAAIIREFMVDPSHGVLVSTHITAELEGLADELVVLVGGRVADRGPLHEVVEQFAMVRGAGAAPGAPVVGLQRSGEQWSGLIRIDDSAAFGPEVVIDAASIDDIVVHLGAERAELAA</sequence>
<comment type="caution">
    <text evidence="5">The sequence shown here is derived from an EMBL/GenBank/DDBJ whole genome shotgun (WGS) entry which is preliminary data.</text>
</comment>
<dbReference type="InterPro" id="IPR003439">
    <property type="entry name" value="ABC_transporter-like_ATP-bd"/>
</dbReference>
<dbReference type="SUPFAM" id="SSF52540">
    <property type="entry name" value="P-loop containing nucleoside triphosphate hydrolases"/>
    <property type="match status" value="1"/>
</dbReference>
<gene>
    <name evidence="5" type="ORF">ABA31_20340</name>
</gene>
<evidence type="ECO:0000313" key="6">
    <source>
        <dbReference type="Proteomes" id="UP000321749"/>
    </source>
</evidence>
<dbReference type="SMART" id="SM00382">
    <property type="entry name" value="AAA"/>
    <property type="match status" value="1"/>
</dbReference>
<protein>
    <submittedName>
        <fullName evidence="5">ABC transporter ATP-binding protein</fullName>
    </submittedName>
</protein>
<dbReference type="Pfam" id="PF00005">
    <property type="entry name" value="ABC_tran"/>
    <property type="match status" value="1"/>
</dbReference>
<keyword evidence="2" id="KW-0547">Nucleotide-binding</keyword>
<dbReference type="InterPro" id="IPR027417">
    <property type="entry name" value="P-loop_NTPase"/>
</dbReference>
<dbReference type="Proteomes" id="UP000321749">
    <property type="component" value="Unassembled WGS sequence"/>
</dbReference>
<dbReference type="GO" id="GO:0005524">
    <property type="term" value="F:ATP binding"/>
    <property type="evidence" value="ECO:0007669"/>
    <property type="project" value="UniProtKB-KW"/>
</dbReference>
<feature type="domain" description="ABC transporter" evidence="4">
    <location>
        <begin position="5"/>
        <end position="229"/>
    </location>
</feature>
<dbReference type="InterPro" id="IPR051782">
    <property type="entry name" value="ABC_Transporter_VariousFunc"/>
</dbReference>
<dbReference type="PANTHER" id="PTHR42939">
    <property type="entry name" value="ABC TRANSPORTER ATP-BINDING PROTEIN ALBC-RELATED"/>
    <property type="match status" value="1"/>
</dbReference>
<dbReference type="InterPro" id="IPR003593">
    <property type="entry name" value="AAA+_ATPase"/>
</dbReference>
<reference evidence="5 6" key="1">
    <citation type="submission" date="2019-07" db="EMBL/GenBank/DDBJ databases">
        <title>Whole genome shotgun sequence of Agrococcus baldri NBRC 103055.</title>
        <authorList>
            <person name="Hosoyama A."/>
            <person name="Uohara A."/>
            <person name="Ohji S."/>
            <person name="Ichikawa N."/>
        </authorList>
    </citation>
    <scope>NUCLEOTIDE SEQUENCE [LARGE SCALE GENOMIC DNA]</scope>
    <source>
        <strain evidence="5 6">NBRC 103055</strain>
    </source>
</reference>
<dbReference type="RefSeq" id="WP_186808214.1">
    <property type="nucleotide sequence ID" value="NZ_BJUU01000012.1"/>
</dbReference>
<dbReference type="PROSITE" id="PS50893">
    <property type="entry name" value="ABC_TRANSPORTER_2"/>
    <property type="match status" value="1"/>
</dbReference>
<evidence type="ECO:0000256" key="3">
    <source>
        <dbReference type="ARBA" id="ARBA00022840"/>
    </source>
</evidence>
<dbReference type="EMBL" id="BJUU01000012">
    <property type="protein sequence ID" value="GEK80683.1"/>
    <property type="molecule type" value="Genomic_DNA"/>
</dbReference>
<evidence type="ECO:0000313" key="5">
    <source>
        <dbReference type="EMBL" id="GEK80683.1"/>
    </source>
</evidence>
<accession>A0AA87USA1</accession>
<evidence type="ECO:0000259" key="4">
    <source>
        <dbReference type="PROSITE" id="PS50893"/>
    </source>
</evidence>
<dbReference type="PANTHER" id="PTHR42939:SF3">
    <property type="entry name" value="ABC TRANSPORTER ATP-BINDING COMPONENT"/>
    <property type="match status" value="1"/>
</dbReference>
<dbReference type="GO" id="GO:0016887">
    <property type="term" value="F:ATP hydrolysis activity"/>
    <property type="evidence" value="ECO:0007669"/>
    <property type="project" value="InterPro"/>
</dbReference>
<dbReference type="Gene3D" id="3.40.50.300">
    <property type="entry name" value="P-loop containing nucleotide triphosphate hydrolases"/>
    <property type="match status" value="1"/>
</dbReference>
<evidence type="ECO:0000256" key="2">
    <source>
        <dbReference type="ARBA" id="ARBA00022741"/>
    </source>
</evidence>
<organism evidence="5 6">
    <name type="scientific">Agrococcus baldri</name>
    <dbReference type="NCBI Taxonomy" id="153730"/>
    <lineage>
        <taxon>Bacteria</taxon>
        <taxon>Bacillati</taxon>
        <taxon>Actinomycetota</taxon>
        <taxon>Actinomycetes</taxon>
        <taxon>Micrococcales</taxon>
        <taxon>Microbacteriaceae</taxon>
        <taxon>Agrococcus</taxon>
    </lineage>
</organism>
<keyword evidence="1" id="KW-0813">Transport</keyword>
<proteinExistence type="predicted"/>
<keyword evidence="6" id="KW-1185">Reference proteome</keyword>
<dbReference type="AlphaFoldDB" id="A0AA87USA1"/>